<evidence type="ECO:0000313" key="3">
    <source>
        <dbReference type="EMBL" id="PON94247.1"/>
    </source>
</evidence>
<dbReference type="Proteomes" id="UP000237000">
    <property type="component" value="Unassembled WGS sequence"/>
</dbReference>
<feature type="region of interest" description="Disordered" evidence="1">
    <location>
        <begin position="60"/>
        <end position="85"/>
    </location>
</feature>
<evidence type="ECO:0008006" key="5">
    <source>
        <dbReference type="Google" id="ProtNLM"/>
    </source>
</evidence>
<dbReference type="InParanoid" id="A0A2P5F8Y8"/>
<keyword evidence="2" id="KW-1133">Transmembrane helix</keyword>
<keyword evidence="4" id="KW-1185">Reference proteome</keyword>
<evidence type="ECO:0000313" key="4">
    <source>
        <dbReference type="Proteomes" id="UP000237000"/>
    </source>
</evidence>
<evidence type="ECO:0000256" key="2">
    <source>
        <dbReference type="SAM" id="Phobius"/>
    </source>
</evidence>
<protein>
    <recommendedName>
        <fullName evidence="5">Transmembrane protein</fullName>
    </recommendedName>
</protein>
<gene>
    <name evidence="3" type="ORF">TorRG33x02_099850</name>
</gene>
<proteinExistence type="predicted"/>
<evidence type="ECO:0000256" key="1">
    <source>
        <dbReference type="SAM" id="MobiDB-lite"/>
    </source>
</evidence>
<feature type="compositionally biased region" description="Basic residues" evidence="1">
    <location>
        <begin position="60"/>
        <end position="72"/>
    </location>
</feature>
<keyword evidence="2" id="KW-0812">Transmembrane</keyword>
<organism evidence="3 4">
    <name type="scientific">Trema orientale</name>
    <name type="common">Charcoal tree</name>
    <name type="synonym">Celtis orientalis</name>
    <dbReference type="NCBI Taxonomy" id="63057"/>
    <lineage>
        <taxon>Eukaryota</taxon>
        <taxon>Viridiplantae</taxon>
        <taxon>Streptophyta</taxon>
        <taxon>Embryophyta</taxon>
        <taxon>Tracheophyta</taxon>
        <taxon>Spermatophyta</taxon>
        <taxon>Magnoliopsida</taxon>
        <taxon>eudicotyledons</taxon>
        <taxon>Gunneridae</taxon>
        <taxon>Pentapetalae</taxon>
        <taxon>rosids</taxon>
        <taxon>fabids</taxon>
        <taxon>Rosales</taxon>
        <taxon>Cannabaceae</taxon>
        <taxon>Trema</taxon>
    </lineage>
</organism>
<name>A0A2P5F8Y8_TREOI</name>
<reference evidence="4" key="1">
    <citation type="submission" date="2016-06" db="EMBL/GenBank/DDBJ databases">
        <title>Parallel loss of symbiosis genes in relatives of nitrogen-fixing non-legume Parasponia.</title>
        <authorList>
            <person name="Van Velzen R."/>
            <person name="Holmer R."/>
            <person name="Bu F."/>
            <person name="Rutten L."/>
            <person name="Van Zeijl A."/>
            <person name="Liu W."/>
            <person name="Santuari L."/>
            <person name="Cao Q."/>
            <person name="Sharma T."/>
            <person name="Shen D."/>
            <person name="Roswanjaya Y."/>
            <person name="Wardhani T."/>
            <person name="Kalhor M.S."/>
            <person name="Jansen J."/>
            <person name="Van den Hoogen J."/>
            <person name="Gungor B."/>
            <person name="Hartog M."/>
            <person name="Hontelez J."/>
            <person name="Verver J."/>
            <person name="Yang W.-C."/>
            <person name="Schijlen E."/>
            <person name="Repin R."/>
            <person name="Schilthuizen M."/>
            <person name="Schranz E."/>
            <person name="Heidstra R."/>
            <person name="Miyata K."/>
            <person name="Fedorova E."/>
            <person name="Kohlen W."/>
            <person name="Bisseling T."/>
            <person name="Smit S."/>
            <person name="Geurts R."/>
        </authorList>
    </citation>
    <scope>NUCLEOTIDE SEQUENCE [LARGE SCALE GENOMIC DNA]</scope>
    <source>
        <strain evidence="4">cv. RG33-2</strain>
    </source>
</reference>
<dbReference type="EMBL" id="JXTC01000053">
    <property type="protein sequence ID" value="PON94247.1"/>
    <property type="molecule type" value="Genomic_DNA"/>
</dbReference>
<dbReference type="OrthoDB" id="10372604at2759"/>
<comment type="caution">
    <text evidence="3">The sequence shown here is derived from an EMBL/GenBank/DDBJ whole genome shotgun (WGS) entry which is preliminary data.</text>
</comment>
<accession>A0A2P5F8Y8</accession>
<sequence>MALTTLDHLVLILRQRRQTQKRGRTIDLKSRALFWFGMKIGFRSRRPRWVLARRILHHRRRRRRRRRQRRHRSPSEPSVPRSASVKQRNHLFELVYGQICYFLMIMIMTVMGN</sequence>
<dbReference type="AlphaFoldDB" id="A0A2P5F8Y8"/>
<feature type="transmembrane region" description="Helical" evidence="2">
    <location>
        <begin position="91"/>
        <end position="111"/>
    </location>
</feature>
<keyword evidence="2" id="KW-0472">Membrane</keyword>